<evidence type="ECO:0000313" key="1">
    <source>
        <dbReference type="EMBL" id="TFE91333.1"/>
    </source>
</evidence>
<dbReference type="OrthoDB" id="2626605at2"/>
<name>A0A4Y8Q9F0_9BACL</name>
<accession>A0A4Y8Q9F0</accession>
<evidence type="ECO:0000313" key="2">
    <source>
        <dbReference type="Proteomes" id="UP000298246"/>
    </source>
</evidence>
<dbReference type="RefSeq" id="WP_134749358.1">
    <property type="nucleotide sequence ID" value="NZ_MYFO02000004.1"/>
</dbReference>
<proteinExistence type="predicted"/>
<reference evidence="1 2" key="1">
    <citation type="submission" date="2017-03" db="EMBL/GenBank/DDBJ databases">
        <title>Isolation of Levoglucosan Utilizing Bacteria.</title>
        <authorList>
            <person name="Arya A.S."/>
        </authorList>
    </citation>
    <scope>NUCLEOTIDE SEQUENCE [LARGE SCALE GENOMIC DNA]</scope>
    <source>
        <strain evidence="1 2">MEC069</strain>
    </source>
</reference>
<dbReference type="EMBL" id="MYFO01000002">
    <property type="protein sequence ID" value="TFE91333.1"/>
    <property type="molecule type" value="Genomic_DNA"/>
</dbReference>
<gene>
    <name evidence="1" type="ORF">B5M42_02505</name>
</gene>
<dbReference type="AlphaFoldDB" id="A0A4Y8Q9F0"/>
<protein>
    <submittedName>
        <fullName evidence="1">DUF2524 domain-containing protein</fullName>
    </submittedName>
</protein>
<sequence length="61" mass="6990">MIDHLDSDYDCALAGSDLHALKEEQRLLQSKSTHSQAEQEQLNHVGNQIRFIENKCSIHRS</sequence>
<dbReference type="Proteomes" id="UP000298246">
    <property type="component" value="Unassembled WGS sequence"/>
</dbReference>
<comment type="caution">
    <text evidence="1">The sequence shown here is derived from an EMBL/GenBank/DDBJ whole genome shotgun (WGS) entry which is preliminary data.</text>
</comment>
<keyword evidence="2" id="KW-1185">Reference proteome</keyword>
<organism evidence="1 2">
    <name type="scientific">Paenibacillus athensensis</name>
    <dbReference type="NCBI Taxonomy" id="1967502"/>
    <lineage>
        <taxon>Bacteria</taxon>
        <taxon>Bacillati</taxon>
        <taxon>Bacillota</taxon>
        <taxon>Bacilli</taxon>
        <taxon>Bacillales</taxon>
        <taxon>Paenibacillaceae</taxon>
        <taxon>Paenibacillus</taxon>
    </lineage>
</organism>